<dbReference type="EMBL" id="CADIJR010000139">
    <property type="protein sequence ID" value="CAB3716319.1"/>
    <property type="molecule type" value="Genomic_DNA"/>
</dbReference>
<dbReference type="GeneID" id="92901981"/>
<sequence length="164" mass="17534">MSYDTPEAAVTERILPATLEQARAAALDQHLSYAGGVSPVDAWTLAQNGDAVLVDVRSAEERKFVGHIPGTVHVPWATGTSLTRNPRFVRELEAKVASAGGKDAVVLLLCRSGKRSALAAEAAAKAGFSAVFNVFEGFEGELDANQHRGLSDGWRHRGLPWVQD</sequence>
<dbReference type="RefSeq" id="WP_054430452.1">
    <property type="nucleotide sequence ID" value="NZ_CADIJR010000139.1"/>
</dbReference>
<dbReference type="Gene3D" id="3.40.250.10">
    <property type="entry name" value="Rhodanese-like domain"/>
    <property type="match status" value="1"/>
</dbReference>
<feature type="domain" description="Rhodanese" evidence="1">
    <location>
        <begin position="47"/>
        <end position="150"/>
    </location>
</feature>
<dbReference type="InterPro" id="IPR001763">
    <property type="entry name" value="Rhodanese-like_dom"/>
</dbReference>
<evidence type="ECO:0000313" key="2">
    <source>
        <dbReference type="EMBL" id="CAB3716319.1"/>
    </source>
</evidence>
<evidence type="ECO:0000313" key="3">
    <source>
        <dbReference type="Proteomes" id="UP000507979"/>
    </source>
</evidence>
<protein>
    <recommendedName>
        <fullName evidence="1">Rhodanese domain-containing protein</fullName>
    </recommendedName>
</protein>
<organism evidence="2 3">
    <name type="scientific">Achromobacter insuavis</name>
    <dbReference type="NCBI Taxonomy" id="1287735"/>
    <lineage>
        <taxon>Bacteria</taxon>
        <taxon>Pseudomonadati</taxon>
        <taxon>Pseudomonadota</taxon>
        <taxon>Betaproteobacteria</taxon>
        <taxon>Burkholderiales</taxon>
        <taxon>Alcaligenaceae</taxon>
        <taxon>Achromobacter</taxon>
    </lineage>
</organism>
<dbReference type="PANTHER" id="PTHR44086">
    <property type="entry name" value="THIOSULFATE SULFURTRANSFERASE RDL2, MITOCHONDRIAL-RELATED"/>
    <property type="match status" value="1"/>
</dbReference>
<dbReference type="Pfam" id="PF00581">
    <property type="entry name" value="Rhodanese"/>
    <property type="match status" value="1"/>
</dbReference>
<dbReference type="GO" id="GO:0004792">
    <property type="term" value="F:thiosulfate-cyanide sulfurtransferase activity"/>
    <property type="evidence" value="ECO:0007669"/>
    <property type="project" value="TreeGrafter"/>
</dbReference>
<name>A0A6J5I3W5_9BURK</name>
<dbReference type="SUPFAM" id="SSF52821">
    <property type="entry name" value="Rhodanese/Cell cycle control phosphatase"/>
    <property type="match status" value="1"/>
</dbReference>
<dbReference type="AlphaFoldDB" id="A0A6J5I3W5"/>
<dbReference type="SMART" id="SM00450">
    <property type="entry name" value="RHOD"/>
    <property type="match status" value="1"/>
</dbReference>
<dbReference type="PROSITE" id="PS50206">
    <property type="entry name" value="RHODANESE_3"/>
    <property type="match status" value="1"/>
</dbReference>
<keyword evidence="3" id="KW-1185">Reference proteome</keyword>
<proteinExistence type="predicted"/>
<reference evidence="2 3" key="1">
    <citation type="submission" date="2020-04" db="EMBL/GenBank/DDBJ databases">
        <authorList>
            <person name="De Canck E."/>
        </authorList>
    </citation>
    <scope>NUCLEOTIDE SEQUENCE [LARGE SCALE GENOMIC DNA]</scope>
    <source>
        <strain evidence="2 3">LMG 26845</strain>
    </source>
</reference>
<dbReference type="Proteomes" id="UP000507979">
    <property type="component" value="Unassembled WGS sequence"/>
</dbReference>
<dbReference type="CDD" id="cd01522">
    <property type="entry name" value="RHOD_1"/>
    <property type="match status" value="1"/>
</dbReference>
<gene>
    <name evidence="2" type="ORF">LMG26845_06063</name>
</gene>
<accession>A0A6J5I3W5</accession>
<dbReference type="PANTHER" id="PTHR44086:SF10">
    <property type="entry name" value="THIOSULFATE SULFURTRANSFERASE_RHODANESE-LIKE DOMAIN-CONTAINING PROTEIN 3"/>
    <property type="match status" value="1"/>
</dbReference>
<evidence type="ECO:0000259" key="1">
    <source>
        <dbReference type="PROSITE" id="PS50206"/>
    </source>
</evidence>
<dbReference type="InterPro" id="IPR036873">
    <property type="entry name" value="Rhodanese-like_dom_sf"/>
</dbReference>